<evidence type="ECO:0000259" key="11">
    <source>
        <dbReference type="PROSITE" id="PS50109"/>
    </source>
</evidence>
<dbReference type="SUPFAM" id="SSF47384">
    <property type="entry name" value="Homodimeric domain of signal transducing histidine kinase"/>
    <property type="match status" value="1"/>
</dbReference>
<evidence type="ECO:0000256" key="5">
    <source>
        <dbReference type="ARBA" id="ARBA00022679"/>
    </source>
</evidence>
<feature type="transmembrane region" description="Helical" evidence="10">
    <location>
        <begin position="254"/>
        <end position="278"/>
    </location>
</feature>
<organism evidence="12 13">
    <name type="scientific">Fredinandcohnia quinoae</name>
    <dbReference type="NCBI Taxonomy" id="2918902"/>
    <lineage>
        <taxon>Bacteria</taxon>
        <taxon>Bacillati</taxon>
        <taxon>Bacillota</taxon>
        <taxon>Bacilli</taxon>
        <taxon>Bacillales</taxon>
        <taxon>Bacillaceae</taxon>
        <taxon>Fredinandcohnia</taxon>
    </lineage>
</organism>
<keyword evidence="10" id="KW-0472">Membrane</keyword>
<gene>
    <name evidence="12" type="ORF">MJG50_06790</name>
</gene>
<dbReference type="GO" id="GO:0005524">
    <property type="term" value="F:ATP binding"/>
    <property type="evidence" value="ECO:0007669"/>
    <property type="project" value="UniProtKB-KW"/>
</dbReference>
<dbReference type="SMART" id="SM00387">
    <property type="entry name" value="HATPase_c"/>
    <property type="match status" value="1"/>
</dbReference>
<keyword evidence="13" id="KW-1185">Reference proteome</keyword>
<dbReference type="CDD" id="cd00082">
    <property type="entry name" value="HisKA"/>
    <property type="match status" value="1"/>
</dbReference>
<dbReference type="InterPro" id="IPR036097">
    <property type="entry name" value="HisK_dim/P_sf"/>
</dbReference>
<dbReference type="PRINTS" id="PR00344">
    <property type="entry name" value="BCTRLSENSOR"/>
</dbReference>
<protein>
    <recommendedName>
        <fullName evidence="3">histidine kinase</fullName>
        <ecNumber evidence="3">2.7.13.3</ecNumber>
    </recommendedName>
</protein>
<proteinExistence type="predicted"/>
<evidence type="ECO:0000256" key="9">
    <source>
        <dbReference type="ARBA" id="ARBA00023012"/>
    </source>
</evidence>
<name>A0AAW5E8C5_9BACI</name>
<comment type="subcellular location">
    <subcellularLocation>
        <location evidence="2">Cell membrane</location>
        <topology evidence="2">Multi-pass membrane protein</topology>
    </subcellularLocation>
</comment>
<evidence type="ECO:0000256" key="1">
    <source>
        <dbReference type="ARBA" id="ARBA00000085"/>
    </source>
</evidence>
<dbReference type="InterPro" id="IPR036890">
    <property type="entry name" value="HATPase_C_sf"/>
</dbReference>
<sequence>MKSLKRRIGLHFSLQFILIFVLVLVILFMLLFLLLNFIMKEDMKRNFPIAALDTIATETYFEDDKPIVQGNWKKDLQKEGMWFQIIDKSGLTIYEINTPSSIPMKYTAGQLLEMQESQRFGNYTVQLQMDTYYDSYLYILGYENETLRQLDKWVSEFGKDIQRNTDSIAKLEKEINKFGYLHIVDENGHVIRSFGKESLAEKYEPVEIIERKLLPEKFDSAATIYNDANSGLTWILYSNKENKEYDGSNFIKNVTLAIIAAGLVMLVITIGFTIWHAFRYGRPLLLFISWLERLGQGEYDTLLTEKDRKKVFTKKGKIRSKFKLYKEVIQSFYDMAEKLEKTRQDRDQLERTREEWMTGISHDLRTPLATIQGYGHMLESGHYEWSGQELEDMGKTIREKGTYMLGLVEDFSLAFQLKNNKIPLVIEKVDVNKTVHHLVLDYVNDVTIKNVSFSFEKRSDQDLLIHGDVKMISRALDNLLYNAVKHNPDGTRVIVSTNLVGNEVFIKIEDNGIGMDEETRNNLFDRYYRGTNTEEKTDGAGLGLSITKAIIESHNGTIDVVSSLGLGTKFILRLPEVNSDRSGTRDSC</sequence>
<dbReference type="PANTHER" id="PTHR45453:SF1">
    <property type="entry name" value="PHOSPHATE REGULON SENSOR PROTEIN PHOR"/>
    <property type="match status" value="1"/>
</dbReference>
<dbReference type="EMBL" id="JAKTTI010000007">
    <property type="protein sequence ID" value="MCH1625029.1"/>
    <property type="molecule type" value="Genomic_DNA"/>
</dbReference>
<dbReference type="InterPro" id="IPR003661">
    <property type="entry name" value="HisK_dim/P_dom"/>
</dbReference>
<dbReference type="GO" id="GO:0004721">
    <property type="term" value="F:phosphoprotein phosphatase activity"/>
    <property type="evidence" value="ECO:0007669"/>
    <property type="project" value="TreeGrafter"/>
</dbReference>
<dbReference type="InterPro" id="IPR003594">
    <property type="entry name" value="HATPase_dom"/>
</dbReference>
<keyword evidence="10" id="KW-1133">Transmembrane helix</keyword>
<dbReference type="GO" id="GO:0016036">
    <property type="term" value="P:cellular response to phosphate starvation"/>
    <property type="evidence" value="ECO:0007669"/>
    <property type="project" value="TreeGrafter"/>
</dbReference>
<dbReference type="Pfam" id="PF02518">
    <property type="entry name" value="HATPase_c"/>
    <property type="match status" value="1"/>
</dbReference>
<keyword evidence="10" id="KW-0812">Transmembrane</keyword>
<dbReference type="PANTHER" id="PTHR45453">
    <property type="entry name" value="PHOSPHATE REGULON SENSOR PROTEIN PHOR"/>
    <property type="match status" value="1"/>
</dbReference>
<keyword evidence="4" id="KW-0597">Phosphoprotein</keyword>
<keyword evidence="8" id="KW-0067">ATP-binding</keyword>
<feature type="domain" description="Histidine kinase" evidence="11">
    <location>
        <begin position="359"/>
        <end position="578"/>
    </location>
</feature>
<evidence type="ECO:0000256" key="8">
    <source>
        <dbReference type="ARBA" id="ARBA00022840"/>
    </source>
</evidence>
<dbReference type="GO" id="GO:0005886">
    <property type="term" value="C:plasma membrane"/>
    <property type="evidence" value="ECO:0007669"/>
    <property type="project" value="UniProtKB-SubCell"/>
</dbReference>
<evidence type="ECO:0000256" key="2">
    <source>
        <dbReference type="ARBA" id="ARBA00004651"/>
    </source>
</evidence>
<reference evidence="12" key="1">
    <citation type="submission" date="2022-02" db="EMBL/GenBank/DDBJ databases">
        <title>Fredinandcohnia quinoae sp. nov. isolated from Chenopodium quinoa seeds.</title>
        <authorList>
            <person name="Saati-Santamaria Z."/>
            <person name="Flores-Felix J.D."/>
            <person name="Igual J.M."/>
            <person name="Velazquez E."/>
            <person name="Garcia-Fraile P."/>
            <person name="Martinez-Molina E."/>
        </authorList>
    </citation>
    <scope>NUCLEOTIDE SEQUENCE</scope>
    <source>
        <strain evidence="12">SECRCQ15</strain>
    </source>
</reference>
<dbReference type="InterPro" id="IPR004358">
    <property type="entry name" value="Sig_transdc_His_kin-like_C"/>
</dbReference>
<dbReference type="Proteomes" id="UP001431131">
    <property type="component" value="Unassembled WGS sequence"/>
</dbReference>
<dbReference type="RefSeq" id="WP_240253944.1">
    <property type="nucleotide sequence ID" value="NZ_JAKTTI010000007.1"/>
</dbReference>
<evidence type="ECO:0000256" key="4">
    <source>
        <dbReference type="ARBA" id="ARBA00022553"/>
    </source>
</evidence>
<evidence type="ECO:0000256" key="10">
    <source>
        <dbReference type="SAM" id="Phobius"/>
    </source>
</evidence>
<feature type="transmembrane region" description="Helical" evidence="10">
    <location>
        <begin position="12"/>
        <end position="35"/>
    </location>
</feature>
<keyword evidence="5" id="KW-0808">Transferase</keyword>
<dbReference type="InterPro" id="IPR005467">
    <property type="entry name" value="His_kinase_dom"/>
</dbReference>
<comment type="catalytic activity">
    <reaction evidence="1">
        <text>ATP + protein L-histidine = ADP + protein N-phospho-L-histidine.</text>
        <dbReference type="EC" id="2.7.13.3"/>
    </reaction>
</comment>
<dbReference type="AlphaFoldDB" id="A0AAW5E8C5"/>
<dbReference type="Gene3D" id="1.10.287.130">
    <property type="match status" value="1"/>
</dbReference>
<dbReference type="GO" id="GO:0000155">
    <property type="term" value="F:phosphorelay sensor kinase activity"/>
    <property type="evidence" value="ECO:0007669"/>
    <property type="project" value="InterPro"/>
</dbReference>
<dbReference type="EC" id="2.7.13.3" evidence="3"/>
<dbReference type="FunFam" id="3.30.565.10:FF:000006">
    <property type="entry name" value="Sensor histidine kinase WalK"/>
    <property type="match status" value="1"/>
</dbReference>
<keyword evidence="9" id="KW-0902">Two-component regulatory system</keyword>
<evidence type="ECO:0000313" key="12">
    <source>
        <dbReference type="EMBL" id="MCH1625029.1"/>
    </source>
</evidence>
<dbReference type="SUPFAM" id="SSF55874">
    <property type="entry name" value="ATPase domain of HSP90 chaperone/DNA topoisomerase II/histidine kinase"/>
    <property type="match status" value="1"/>
</dbReference>
<dbReference type="Gene3D" id="3.30.565.10">
    <property type="entry name" value="Histidine kinase-like ATPase, C-terminal domain"/>
    <property type="match status" value="1"/>
</dbReference>
<evidence type="ECO:0000256" key="3">
    <source>
        <dbReference type="ARBA" id="ARBA00012438"/>
    </source>
</evidence>
<accession>A0AAW5E8C5</accession>
<dbReference type="Pfam" id="PF00512">
    <property type="entry name" value="HisKA"/>
    <property type="match status" value="1"/>
</dbReference>
<keyword evidence="7 12" id="KW-0418">Kinase</keyword>
<dbReference type="PROSITE" id="PS50109">
    <property type="entry name" value="HIS_KIN"/>
    <property type="match status" value="1"/>
</dbReference>
<dbReference type="SMART" id="SM00388">
    <property type="entry name" value="HisKA"/>
    <property type="match status" value="1"/>
</dbReference>
<keyword evidence="6" id="KW-0547">Nucleotide-binding</keyword>
<evidence type="ECO:0000256" key="7">
    <source>
        <dbReference type="ARBA" id="ARBA00022777"/>
    </source>
</evidence>
<comment type="caution">
    <text evidence="12">The sequence shown here is derived from an EMBL/GenBank/DDBJ whole genome shotgun (WGS) entry which is preliminary data.</text>
</comment>
<evidence type="ECO:0000313" key="13">
    <source>
        <dbReference type="Proteomes" id="UP001431131"/>
    </source>
</evidence>
<evidence type="ECO:0000256" key="6">
    <source>
        <dbReference type="ARBA" id="ARBA00022741"/>
    </source>
</evidence>
<dbReference type="InterPro" id="IPR050351">
    <property type="entry name" value="BphY/WalK/GraS-like"/>
</dbReference>